<protein>
    <recommendedName>
        <fullName evidence="2">TLDc domain-containing protein</fullName>
    </recommendedName>
</protein>
<dbReference type="OrthoDB" id="25620at2759"/>
<feature type="domain" description="TLDc" evidence="2">
    <location>
        <begin position="649"/>
        <end position="821"/>
    </location>
</feature>
<dbReference type="PROSITE" id="PS51886">
    <property type="entry name" value="TLDC"/>
    <property type="match status" value="1"/>
</dbReference>
<proteinExistence type="predicted"/>
<dbReference type="Proteomes" id="UP000692954">
    <property type="component" value="Unassembled WGS sequence"/>
</dbReference>
<evidence type="ECO:0000259" key="2">
    <source>
        <dbReference type="PROSITE" id="PS51886"/>
    </source>
</evidence>
<evidence type="ECO:0000313" key="3">
    <source>
        <dbReference type="EMBL" id="CAD8126866.1"/>
    </source>
</evidence>
<reference evidence="3" key="1">
    <citation type="submission" date="2021-01" db="EMBL/GenBank/DDBJ databases">
        <authorList>
            <consortium name="Genoscope - CEA"/>
            <person name="William W."/>
        </authorList>
    </citation>
    <scope>NUCLEOTIDE SEQUENCE</scope>
</reference>
<accession>A0A8S1REZ4</accession>
<dbReference type="AlphaFoldDB" id="A0A8S1REZ4"/>
<dbReference type="PANTHER" id="PTHR23354">
    <property type="entry name" value="NUCLEOLAR PROTEIN 7/ESTROGEN RECEPTOR COACTIVATOR-RELATED"/>
    <property type="match status" value="1"/>
</dbReference>
<dbReference type="EMBL" id="CAJJDN010000171">
    <property type="protein sequence ID" value="CAD8126866.1"/>
    <property type="molecule type" value="Genomic_DNA"/>
</dbReference>
<sequence>MSSIENGIKSCATHQLEILAIDLKAPKEKKEKFLCVKCLIQRIDGNYIVLLNEGLEMIKEMKNKCKQQSMDNTQKTLNNIKSLQSSVLEINKLFSDVFGKLQNNFDENINQNQQEIECKEKTTEELDFDEDFETLSNNYKGNFDYETPKQKVDIESFKSLMDSIQGQLSWMANAEQFSQIFESIKSIKSQYQIEQPVLKKEVEKHKTLSLSQTCKQNDHGLEIIMIYLNENEPDKSGLACSRCIQQFPKREYITLEDSNIKWKEFNRQQNQMITKYNNNRFAKFNSAIKSIQQLKEIYNQTLSDIILQLERKRVLNKDMQQANQNIVEEIYDLNEQEIIRVVEILSQIDKHQKLKKEQEEQDQIDSIFYQNLKQNLENLIQYDVLTKHNLLRIQNSNYLKQKNEEEIIQVKENCHTPDINFFIKKFELQDEYISILDDAFNFSKMLQQEVDDLQQKGTLSQLFNSEQETQSQIIQKQYETFQQNQNRMKTFIMAEENLKQLSTLQDELNQNKQQQLTVQTQLDESNQKIETLNANIEQLNQEILKFQQEVSNKDEANKQIETLNAQIEQLKLEITQSQQIQSKLDEQIKTVETLNAEITSLKQQITKNQQDADGKLKAKDQEINTSKQQFNQIQQEHNQLKQNLIEKPKLLSEQYCNEVWKQIEEKTKKKIKMSILIYQGTKDGMNHTTSWSKINGKQNLLFVFKSKSGNIFGAYSPCQWLQNKNSYVQDDTLSSFLFTQTHNQFYPLIEANKANAIYSHSSYGPTFGSNHDLYIGTDFQSGSSNIGGTYKVDQYNIADKTIHLYGQATPNLEECEIFELILK</sequence>
<comment type="caution">
    <text evidence="3">The sequence shown here is derived from an EMBL/GenBank/DDBJ whole genome shotgun (WGS) entry which is preliminary data.</text>
</comment>
<dbReference type="PANTHER" id="PTHR23354:SF122">
    <property type="entry name" value="GTPASE-ACTIVATING PROTEIN SKYWALKER"/>
    <property type="match status" value="1"/>
</dbReference>
<evidence type="ECO:0000256" key="1">
    <source>
        <dbReference type="SAM" id="Coils"/>
    </source>
</evidence>
<evidence type="ECO:0000313" key="4">
    <source>
        <dbReference type="Proteomes" id="UP000692954"/>
    </source>
</evidence>
<feature type="coiled-coil region" evidence="1">
    <location>
        <begin position="491"/>
        <end position="643"/>
    </location>
</feature>
<keyword evidence="4" id="KW-1185">Reference proteome</keyword>
<gene>
    <name evidence="3" type="ORF">PSON_ATCC_30995.1.T1710045</name>
</gene>
<organism evidence="3 4">
    <name type="scientific">Paramecium sonneborni</name>
    <dbReference type="NCBI Taxonomy" id="65129"/>
    <lineage>
        <taxon>Eukaryota</taxon>
        <taxon>Sar</taxon>
        <taxon>Alveolata</taxon>
        <taxon>Ciliophora</taxon>
        <taxon>Intramacronucleata</taxon>
        <taxon>Oligohymenophorea</taxon>
        <taxon>Peniculida</taxon>
        <taxon>Parameciidae</taxon>
        <taxon>Paramecium</taxon>
    </lineage>
</organism>
<dbReference type="Pfam" id="PF07534">
    <property type="entry name" value="TLD"/>
    <property type="match status" value="1"/>
</dbReference>
<feature type="coiled-coil region" evidence="1">
    <location>
        <begin position="316"/>
        <end position="361"/>
    </location>
</feature>
<dbReference type="SMART" id="SM00584">
    <property type="entry name" value="TLDc"/>
    <property type="match status" value="1"/>
</dbReference>
<dbReference type="InterPro" id="IPR006571">
    <property type="entry name" value="TLDc_dom"/>
</dbReference>
<name>A0A8S1REZ4_9CILI</name>
<keyword evidence="1" id="KW-0175">Coiled coil</keyword>